<sequence>MGSLVSGWDSRVSDPNSVRRCKSLTREEIDTFWKTKKKSEEEEHVQAVSKLVTQEGAQSQAQEEKRVEDLFENQSKRSGWWRKTNWAFLNEPREEEGRQNNYVPQFKVAHIAKIADSEMTSKILVIGATGLIGKVIVEGSAKSGHATFALVREASLSDPVKAQLVESFKDLGVTIIYGSLNDKESLVKAIKQVDVVISAVGRPQILDQTSIIDAIKESGNVKRFLPSEFGNDVDRTVAIEPTLSEFIGKAQIRRAIEAAKIPYTYVVSGCFAGLFVPCLGQCHLLLRSPPRDKVSIYDNGNGKAIVNTEEDIVAYTLKAVDDPRTLNKILYIHPPKNIVSQNDMVRLWEEKIGKTLDKTYVSEEELLKTIQETGPPMDFLVGLIHTVLVKSDFTSFTIDPSFGVEASELYPEVKYTSVDEFLNRFV</sequence>
<dbReference type="Gene3D" id="3.40.50.720">
    <property type="entry name" value="NAD(P)-binding Rossmann-like Domain"/>
    <property type="match status" value="1"/>
</dbReference>
<dbReference type="SUPFAM" id="SSF51735">
    <property type="entry name" value="NAD(P)-binding Rossmann-fold domains"/>
    <property type="match status" value="1"/>
</dbReference>
<evidence type="ECO:0000256" key="3">
    <source>
        <dbReference type="SAM" id="MobiDB-lite"/>
    </source>
</evidence>
<evidence type="ECO:0000313" key="5">
    <source>
        <dbReference type="EMBL" id="CAE5957964.1"/>
    </source>
</evidence>
<dbReference type="InterPro" id="IPR045312">
    <property type="entry name" value="PCBER-like"/>
</dbReference>
<dbReference type="CDD" id="cd05259">
    <property type="entry name" value="PCBER_SDR_a"/>
    <property type="match status" value="1"/>
</dbReference>
<dbReference type="EMBL" id="LR999451">
    <property type="protein sequence ID" value="CAE5957964.1"/>
    <property type="molecule type" value="Genomic_DNA"/>
</dbReference>
<keyword evidence="1" id="KW-0521">NADP</keyword>
<dbReference type="InterPro" id="IPR050608">
    <property type="entry name" value="NmrA-type/Isoflavone_red_sf"/>
</dbReference>
<gene>
    <name evidence="5" type="ORF">AARE701A_LOCUS1616</name>
</gene>
<dbReference type="PANTHER" id="PTHR43349:SF37">
    <property type="entry name" value="NMRA-LIKE DOMAIN-CONTAINING PROTEIN"/>
    <property type="match status" value="1"/>
</dbReference>
<evidence type="ECO:0000256" key="1">
    <source>
        <dbReference type="ARBA" id="ARBA00022857"/>
    </source>
</evidence>
<evidence type="ECO:0000313" key="6">
    <source>
        <dbReference type="Proteomes" id="UP000682877"/>
    </source>
</evidence>
<name>A0A8S1ZIZ3_ARAAE</name>
<feature type="compositionally biased region" description="Polar residues" evidence="3">
    <location>
        <begin position="51"/>
        <end position="61"/>
    </location>
</feature>
<dbReference type="Pfam" id="PF05368">
    <property type="entry name" value="NmrA"/>
    <property type="match status" value="1"/>
</dbReference>
<dbReference type="Proteomes" id="UP000682877">
    <property type="component" value="Chromosome 1"/>
</dbReference>
<feature type="region of interest" description="Disordered" evidence="3">
    <location>
        <begin position="40"/>
        <end position="66"/>
    </location>
</feature>
<feature type="domain" description="NmrA-like" evidence="4">
    <location>
        <begin position="119"/>
        <end position="422"/>
    </location>
</feature>
<protein>
    <recommendedName>
        <fullName evidence="4">NmrA-like domain-containing protein</fullName>
    </recommendedName>
</protein>
<dbReference type="PANTHER" id="PTHR43349">
    <property type="entry name" value="PINORESINOL REDUCTASE-RELATED"/>
    <property type="match status" value="1"/>
</dbReference>
<dbReference type="InterPro" id="IPR036291">
    <property type="entry name" value="NAD(P)-bd_dom_sf"/>
</dbReference>
<dbReference type="InterPro" id="IPR008030">
    <property type="entry name" value="NmrA-like"/>
</dbReference>
<evidence type="ECO:0000259" key="4">
    <source>
        <dbReference type="Pfam" id="PF05368"/>
    </source>
</evidence>
<keyword evidence="6" id="KW-1185">Reference proteome</keyword>
<dbReference type="AlphaFoldDB" id="A0A8S1ZIZ3"/>
<reference evidence="5" key="1">
    <citation type="submission" date="2021-01" db="EMBL/GenBank/DDBJ databases">
        <authorList>
            <person name="Bezrukov I."/>
        </authorList>
    </citation>
    <scope>NUCLEOTIDE SEQUENCE</scope>
</reference>
<evidence type="ECO:0000256" key="2">
    <source>
        <dbReference type="ARBA" id="ARBA00023002"/>
    </source>
</evidence>
<dbReference type="GO" id="GO:0016491">
    <property type="term" value="F:oxidoreductase activity"/>
    <property type="evidence" value="ECO:0007669"/>
    <property type="project" value="UniProtKB-KW"/>
</dbReference>
<keyword evidence="2" id="KW-0560">Oxidoreductase</keyword>
<dbReference type="Gene3D" id="3.90.25.10">
    <property type="entry name" value="UDP-galactose 4-epimerase, domain 1"/>
    <property type="match status" value="1"/>
</dbReference>
<organism evidence="5 6">
    <name type="scientific">Arabidopsis arenosa</name>
    <name type="common">Sand rock-cress</name>
    <name type="synonym">Cardaminopsis arenosa</name>
    <dbReference type="NCBI Taxonomy" id="38785"/>
    <lineage>
        <taxon>Eukaryota</taxon>
        <taxon>Viridiplantae</taxon>
        <taxon>Streptophyta</taxon>
        <taxon>Embryophyta</taxon>
        <taxon>Tracheophyta</taxon>
        <taxon>Spermatophyta</taxon>
        <taxon>Magnoliopsida</taxon>
        <taxon>eudicotyledons</taxon>
        <taxon>Gunneridae</taxon>
        <taxon>Pentapetalae</taxon>
        <taxon>rosids</taxon>
        <taxon>malvids</taxon>
        <taxon>Brassicales</taxon>
        <taxon>Brassicaceae</taxon>
        <taxon>Camelineae</taxon>
        <taxon>Arabidopsis</taxon>
    </lineage>
</organism>
<accession>A0A8S1ZIZ3</accession>
<proteinExistence type="predicted"/>